<evidence type="ECO:0000313" key="3">
    <source>
        <dbReference type="Proteomes" id="UP000242519"/>
    </source>
</evidence>
<gene>
    <name evidence="2" type="ORF">B2J93_1423</name>
</gene>
<accession>A0A218ZA22</accession>
<evidence type="ECO:0000313" key="2">
    <source>
        <dbReference type="EMBL" id="OWP04564.1"/>
    </source>
</evidence>
<feature type="compositionally biased region" description="Basic and acidic residues" evidence="1">
    <location>
        <begin position="1"/>
        <end position="11"/>
    </location>
</feature>
<proteinExistence type="predicted"/>
<dbReference type="Proteomes" id="UP000242519">
    <property type="component" value="Unassembled WGS sequence"/>
</dbReference>
<keyword evidence="3" id="KW-1185">Reference proteome</keyword>
<name>A0A218ZA22_9HELO</name>
<sequence length="281" mass="30059">MRRPQLLDRGRLRGQTISSTSSRSGPDPVTQAARSALELQGTVIPQALESSLDAPKVYALPPTDLQKKIASYVTPEDDGTTGAAGGRSRAQGTFESRWAPPPSGCLYSSAEEAPALPVYRLACASALESAAETGRPLADRKSPTHTAWCRSHLPLTSPSEQEKQKHQADPPQPLALRSEGSARSLFSSPIRAGSRNPLTARGGAHACTGKILHEGGRSWGLLKNLGEELCEEKRVSSSYFVRGNYIHPAPTNSQNPDSTTIILYMLSRDAWAAVRSGHAPS</sequence>
<reference evidence="2 3" key="1">
    <citation type="submission" date="2017-04" db="EMBL/GenBank/DDBJ databases">
        <title>Draft genome sequence of Marssonina coronaria NL1: causal agent of apple blotch.</title>
        <authorList>
            <person name="Cheng Q."/>
        </authorList>
    </citation>
    <scope>NUCLEOTIDE SEQUENCE [LARGE SCALE GENOMIC DNA]</scope>
    <source>
        <strain evidence="2 3">NL1</strain>
    </source>
</reference>
<feature type="region of interest" description="Disordered" evidence="1">
    <location>
        <begin position="74"/>
        <end position="100"/>
    </location>
</feature>
<comment type="caution">
    <text evidence="2">The sequence shown here is derived from an EMBL/GenBank/DDBJ whole genome shotgun (WGS) entry which is preliminary data.</text>
</comment>
<protein>
    <submittedName>
        <fullName evidence="2">Uncharacterized protein</fullName>
    </submittedName>
</protein>
<feature type="region of interest" description="Disordered" evidence="1">
    <location>
        <begin position="1"/>
        <end position="32"/>
    </location>
</feature>
<dbReference type="InParanoid" id="A0A218ZA22"/>
<feature type="region of interest" description="Disordered" evidence="1">
    <location>
        <begin position="156"/>
        <end position="181"/>
    </location>
</feature>
<dbReference type="AlphaFoldDB" id="A0A218ZA22"/>
<dbReference type="EMBL" id="MZNU01000102">
    <property type="protein sequence ID" value="OWP04564.1"/>
    <property type="molecule type" value="Genomic_DNA"/>
</dbReference>
<feature type="compositionally biased region" description="Polar residues" evidence="1">
    <location>
        <begin position="15"/>
        <end position="24"/>
    </location>
</feature>
<organism evidence="2 3">
    <name type="scientific">Diplocarpon coronariae</name>
    <dbReference type="NCBI Taxonomy" id="2795749"/>
    <lineage>
        <taxon>Eukaryota</taxon>
        <taxon>Fungi</taxon>
        <taxon>Dikarya</taxon>
        <taxon>Ascomycota</taxon>
        <taxon>Pezizomycotina</taxon>
        <taxon>Leotiomycetes</taxon>
        <taxon>Helotiales</taxon>
        <taxon>Drepanopezizaceae</taxon>
        <taxon>Diplocarpon</taxon>
    </lineage>
</organism>
<evidence type="ECO:0000256" key="1">
    <source>
        <dbReference type="SAM" id="MobiDB-lite"/>
    </source>
</evidence>